<organism evidence="4 5">
    <name type="scientific">Streptomyces bathyalis</name>
    <dbReference type="NCBI Taxonomy" id="2710756"/>
    <lineage>
        <taxon>Bacteria</taxon>
        <taxon>Bacillati</taxon>
        <taxon>Actinomycetota</taxon>
        <taxon>Actinomycetes</taxon>
        <taxon>Kitasatosporales</taxon>
        <taxon>Streptomycetaceae</taxon>
        <taxon>Streptomyces</taxon>
    </lineage>
</organism>
<dbReference type="CDD" id="cd04301">
    <property type="entry name" value="NAT_SF"/>
    <property type="match status" value="1"/>
</dbReference>
<keyword evidence="5" id="KW-1185">Reference proteome</keyword>
<dbReference type="Proteomes" id="UP000595046">
    <property type="component" value="Chromosome"/>
</dbReference>
<keyword evidence="2" id="KW-0012">Acyltransferase</keyword>
<evidence type="ECO:0000256" key="1">
    <source>
        <dbReference type="ARBA" id="ARBA00022679"/>
    </source>
</evidence>
<evidence type="ECO:0000313" key="5">
    <source>
        <dbReference type="Proteomes" id="UP000595046"/>
    </source>
</evidence>
<dbReference type="KEGG" id="sbat:G4Z16_25470"/>
<dbReference type="AlphaFoldDB" id="A0A7T1TA42"/>
<sequence length="151" mass="17329">MTAIGLRLVTTADEERCFELHEAAMRPYVEQIWGWDQEAQRAFHAHAFSPDRWQIVTCDGQDAGMLHVEHRPAEIYLSRIELHPDHQGRGIGSRLIRTLLDQARREGKDLTLDVLAINQRARALYLRLGLHQVAPHGENNIKIRMSARPLP</sequence>
<dbReference type="Pfam" id="PF00583">
    <property type="entry name" value="Acetyltransf_1"/>
    <property type="match status" value="1"/>
</dbReference>
<reference evidence="5" key="1">
    <citation type="submission" date="2020-02" db="EMBL/GenBank/DDBJ databases">
        <title>Streptomyces sp. ASO4wet.</title>
        <authorList>
            <person name="Risdian C."/>
            <person name="Landwehr W."/>
            <person name="Schupp P."/>
            <person name="Wink J."/>
        </authorList>
    </citation>
    <scope>NUCLEOTIDE SEQUENCE [LARGE SCALE GENOMIC DNA]</scope>
    <source>
        <strain evidence="5">ASO4wet</strain>
    </source>
</reference>
<dbReference type="GO" id="GO:0016747">
    <property type="term" value="F:acyltransferase activity, transferring groups other than amino-acyl groups"/>
    <property type="evidence" value="ECO:0007669"/>
    <property type="project" value="InterPro"/>
</dbReference>
<evidence type="ECO:0000256" key="2">
    <source>
        <dbReference type="ARBA" id="ARBA00023315"/>
    </source>
</evidence>
<keyword evidence="1 4" id="KW-0808">Transferase</keyword>
<evidence type="ECO:0000313" key="4">
    <source>
        <dbReference type="EMBL" id="QPP09208.1"/>
    </source>
</evidence>
<accession>A0A7T1TA42</accession>
<dbReference type="PROSITE" id="PS51186">
    <property type="entry name" value="GNAT"/>
    <property type="match status" value="1"/>
</dbReference>
<dbReference type="RefSeq" id="WP_197352984.1">
    <property type="nucleotide sequence ID" value="NZ_CP048882.1"/>
</dbReference>
<evidence type="ECO:0000259" key="3">
    <source>
        <dbReference type="PROSITE" id="PS51186"/>
    </source>
</evidence>
<dbReference type="SUPFAM" id="SSF55729">
    <property type="entry name" value="Acyl-CoA N-acyltransferases (Nat)"/>
    <property type="match status" value="1"/>
</dbReference>
<dbReference type="PANTHER" id="PTHR43877">
    <property type="entry name" value="AMINOALKYLPHOSPHONATE N-ACETYLTRANSFERASE-RELATED-RELATED"/>
    <property type="match status" value="1"/>
</dbReference>
<name>A0A7T1TA42_9ACTN</name>
<dbReference type="Gene3D" id="3.40.630.30">
    <property type="match status" value="1"/>
</dbReference>
<dbReference type="InterPro" id="IPR000182">
    <property type="entry name" value="GNAT_dom"/>
</dbReference>
<dbReference type="EMBL" id="CP048882">
    <property type="protein sequence ID" value="QPP09208.1"/>
    <property type="molecule type" value="Genomic_DNA"/>
</dbReference>
<feature type="domain" description="N-acetyltransferase" evidence="3">
    <location>
        <begin position="4"/>
        <end position="150"/>
    </location>
</feature>
<dbReference type="InterPro" id="IPR050832">
    <property type="entry name" value="Bact_Acetyltransf"/>
</dbReference>
<proteinExistence type="predicted"/>
<protein>
    <submittedName>
        <fullName evidence="4">GNAT family N-acetyltransferase</fullName>
    </submittedName>
</protein>
<gene>
    <name evidence="4" type="ORF">G4Z16_25470</name>
</gene>
<dbReference type="InterPro" id="IPR016181">
    <property type="entry name" value="Acyl_CoA_acyltransferase"/>
</dbReference>